<dbReference type="SUPFAM" id="SSF47384">
    <property type="entry name" value="Homodimeric domain of signal transducing histidine kinase"/>
    <property type="match status" value="1"/>
</dbReference>
<comment type="caution">
    <text evidence="20">The sequence shown here is derived from an EMBL/GenBank/DDBJ whole genome shotgun (WGS) entry which is preliminary data.</text>
</comment>
<evidence type="ECO:0000256" key="15">
    <source>
        <dbReference type="PROSITE-ProRule" id="PRU00169"/>
    </source>
</evidence>
<keyword evidence="4" id="KW-1003">Cell membrane</keyword>
<evidence type="ECO:0000256" key="10">
    <source>
        <dbReference type="ARBA" id="ARBA00022840"/>
    </source>
</evidence>
<dbReference type="InterPro" id="IPR003661">
    <property type="entry name" value="HisK_dim/P_dom"/>
</dbReference>
<dbReference type="SUPFAM" id="SSF52172">
    <property type="entry name" value="CheY-like"/>
    <property type="match status" value="1"/>
</dbReference>
<reference evidence="20 21" key="1">
    <citation type="journal article" date="2017" name="Int. J. Syst. Evol. Microbiol.">
        <title>Gemmobacter straminiformis sp. nov., isolated from an artificial fountain.</title>
        <authorList>
            <person name="Kang J.Y."/>
            <person name="Kim M.J."/>
            <person name="Chun J."/>
            <person name="Son K.P."/>
            <person name="Jahng K.Y."/>
        </authorList>
    </citation>
    <scope>NUCLEOTIDE SEQUENCE [LARGE SCALE GENOMIC DNA]</scope>
    <source>
        <strain evidence="20 21">CAM-8</strain>
    </source>
</reference>
<dbReference type="AlphaFoldDB" id="A0A842I814"/>
<dbReference type="GO" id="GO:0005886">
    <property type="term" value="C:plasma membrane"/>
    <property type="evidence" value="ECO:0007669"/>
    <property type="project" value="UniProtKB-SubCell"/>
</dbReference>
<evidence type="ECO:0000256" key="7">
    <source>
        <dbReference type="ARBA" id="ARBA00022679"/>
    </source>
</evidence>
<evidence type="ECO:0000256" key="1">
    <source>
        <dbReference type="ARBA" id="ARBA00000085"/>
    </source>
</evidence>
<evidence type="ECO:0000256" key="16">
    <source>
        <dbReference type="SAM" id="Phobius"/>
    </source>
</evidence>
<evidence type="ECO:0000256" key="6">
    <source>
        <dbReference type="ARBA" id="ARBA00022553"/>
    </source>
</evidence>
<dbReference type="InterPro" id="IPR036890">
    <property type="entry name" value="HATPase_C_sf"/>
</dbReference>
<evidence type="ECO:0000259" key="19">
    <source>
        <dbReference type="PROSITE" id="PS50894"/>
    </source>
</evidence>
<dbReference type="PROSITE" id="PS50109">
    <property type="entry name" value="HIS_KIN"/>
    <property type="match status" value="1"/>
</dbReference>
<dbReference type="InterPro" id="IPR036641">
    <property type="entry name" value="HPT_dom_sf"/>
</dbReference>
<evidence type="ECO:0000256" key="9">
    <source>
        <dbReference type="ARBA" id="ARBA00022777"/>
    </source>
</evidence>
<dbReference type="InterPro" id="IPR005467">
    <property type="entry name" value="His_kinase_dom"/>
</dbReference>
<evidence type="ECO:0000256" key="14">
    <source>
        <dbReference type="PROSITE-ProRule" id="PRU00110"/>
    </source>
</evidence>
<dbReference type="Pfam" id="PF02518">
    <property type="entry name" value="HATPase_c"/>
    <property type="match status" value="1"/>
</dbReference>
<evidence type="ECO:0000256" key="12">
    <source>
        <dbReference type="ARBA" id="ARBA00023012"/>
    </source>
</evidence>
<dbReference type="CDD" id="cd00082">
    <property type="entry name" value="HisKA"/>
    <property type="match status" value="1"/>
</dbReference>
<dbReference type="CDD" id="cd16922">
    <property type="entry name" value="HATPase_EvgS-ArcB-TorS-like"/>
    <property type="match status" value="1"/>
</dbReference>
<evidence type="ECO:0000256" key="4">
    <source>
        <dbReference type="ARBA" id="ARBA00022475"/>
    </source>
</evidence>
<evidence type="ECO:0000256" key="2">
    <source>
        <dbReference type="ARBA" id="ARBA00004429"/>
    </source>
</evidence>
<protein>
    <recommendedName>
        <fullName evidence="3">histidine kinase</fullName>
        <ecNumber evidence="3">2.7.13.3</ecNumber>
    </recommendedName>
</protein>
<dbReference type="Gene3D" id="3.30.565.10">
    <property type="entry name" value="Histidine kinase-like ATPase, C-terminal domain"/>
    <property type="match status" value="1"/>
</dbReference>
<keyword evidence="9" id="KW-0418">Kinase</keyword>
<dbReference type="InterPro" id="IPR008207">
    <property type="entry name" value="Sig_transdc_His_kin_Hpt_dom"/>
</dbReference>
<dbReference type="InterPro" id="IPR011006">
    <property type="entry name" value="CheY-like_superfamily"/>
</dbReference>
<dbReference type="SMART" id="SM00387">
    <property type="entry name" value="HATPase_c"/>
    <property type="match status" value="1"/>
</dbReference>
<dbReference type="InterPro" id="IPR001789">
    <property type="entry name" value="Sig_transdc_resp-reg_receiver"/>
</dbReference>
<evidence type="ECO:0000259" key="17">
    <source>
        <dbReference type="PROSITE" id="PS50109"/>
    </source>
</evidence>
<dbReference type="FunFam" id="3.30.565.10:FF:000010">
    <property type="entry name" value="Sensor histidine kinase RcsC"/>
    <property type="match status" value="1"/>
</dbReference>
<dbReference type="PROSITE" id="PS50894">
    <property type="entry name" value="HPT"/>
    <property type="match status" value="1"/>
</dbReference>
<evidence type="ECO:0000256" key="11">
    <source>
        <dbReference type="ARBA" id="ARBA00022989"/>
    </source>
</evidence>
<keyword evidence="8 16" id="KW-0812">Transmembrane</keyword>
<dbReference type="EMBL" id="JACLQD010000002">
    <property type="protein sequence ID" value="MBC2835779.1"/>
    <property type="molecule type" value="Genomic_DNA"/>
</dbReference>
<dbReference type="PANTHER" id="PTHR43047:SF64">
    <property type="entry name" value="HISTIDINE KINASE CONTAINING CHEY-HOMOLOGOUS RECEIVER DOMAIN AND PAS DOMAIN-RELATED"/>
    <property type="match status" value="1"/>
</dbReference>
<dbReference type="Gene3D" id="1.20.120.160">
    <property type="entry name" value="HPT domain"/>
    <property type="match status" value="1"/>
</dbReference>
<keyword evidence="10" id="KW-0067">ATP-binding</keyword>
<dbReference type="InterPro" id="IPR003594">
    <property type="entry name" value="HATPase_dom"/>
</dbReference>
<feature type="domain" description="Histidine kinase" evidence="17">
    <location>
        <begin position="197"/>
        <end position="413"/>
    </location>
</feature>
<keyword evidence="21" id="KW-1185">Reference proteome</keyword>
<feature type="domain" description="HPt" evidence="19">
    <location>
        <begin position="574"/>
        <end position="673"/>
    </location>
</feature>
<keyword evidence="5" id="KW-0997">Cell inner membrane</keyword>
<dbReference type="PANTHER" id="PTHR43047">
    <property type="entry name" value="TWO-COMPONENT HISTIDINE PROTEIN KINASE"/>
    <property type="match status" value="1"/>
</dbReference>
<sequence length="676" mass="70208">MTPRATGGQRRDGLRIDGLRLIIIAVSAVGLFTTYSALAIYRFGDLSRSLQQGISTSTGRSEALAGLAVALERDAARIPAAAAAALALLDAPDVKALTPALAEARAGNGAEARGLVTKLAGAEAARRDTLVAMWDEASQSLSQSLSLSLASIVVLLFTVVLRSLAYLSARDRTEAQLRRARAEAEAATLAKSEFLATMSHEIRTPLTAIKGYAELLDATPLDPSQRDHLGRLRDAGDVLGTLIDDILDLSKIEAGRIDLHRGAVDISALAERVIALVRPVAAAKGLSLACSVAEGLPRHIEGDAGRLLQVLLNLTNNAVKFTAKGGVTLAFERRGESLAVIVRDSGIGIAAADMGLLFKRFSQIDSSLTRAHGGSGLGLAISQGLVQQMGGEITVESVVGQGSSFTVTLPLRAAAEPQPQQVPHPAGLAQAPQGARVLIVEDSAQNQDLIRAVLTRAGYACRSALDGVEGLEAARAGAVDLVIMDMQMPRMDGISATAAIRALEGPAGRVPILALSANARPDQAAAMARAGADRHLAKPFGIEDLTQTVGALLAGRLPEAARPAPPPQPALRDEAALASLVELLGAEWVRGRLGAVLGDLDWITTESDGPDLRKRAHRLISEAGQLGFPALAEAAHQLEEAIDAGAPLAALRATLAERAASAKAFLPALLDGLGRG</sequence>
<comment type="subcellular location">
    <subcellularLocation>
        <location evidence="2">Cell inner membrane</location>
        <topology evidence="2">Multi-pass membrane protein</topology>
    </subcellularLocation>
</comment>
<evidence type="ECO:0000313" key="21">
    <source>
        <dbReference type="Proteomes" id="UP000555411"/>
    </source>
</evidence>
<keyword evidence="10" id="KW-0547">Nucleotide-binding</keyword>
<organism evidence="20 21">
    <name type="scientific">Paragemmobacter straminiformis</name>
    <dbReference type="NCBI Taxonomy" id="2045119"/>
    <lineage>
        <taxon>Bacteria</taxon>
        <taxon>Pseudomonadati</taxon>
        <taxon>Pseudomonadota</taxon>
        <taxon>Alphaproteobacteria</taxon>
        <taxon>Rhodobacterales</taxon>
        <taxon>Paracoccaceae</taxon>
        <taxon>Paragemmobacter</taxon>
    </lineage>
</organism>
<keyword evidence="13 16" id="KW-0472">Membrane</keyword>
<dbReference type="Pfam" id="PF01627">
    <property type="entry name" value="Hpt"/>
    <property type="match status" value="1"/>
</dbReference>
<dbReference type="SMART" id="SM00388">
    <property type="entry name" value="HisKA"/>
    <property type="match status" value="1"/>
</dbReference>
<comment type="catalytic activity">
    <reaction evidence="1">
        <text>ATP + protein L-histidine = ADP + protein N-phospho-L-histidine.</text>
        <dbReference type="EC" id="2.7.13.3"/>
    </reaction>
</comment>
<dbReference type="Gene3D" id="3.40.50.2300">
    <property type="match status" value="1"/>
</dbReference>
<feature type="modified residue" description="4-aspartylphosphate" evidence="15">
    <location>
        <position position="485"/>
    </location>
</feature>
<dbReference type="CDD" id="cd17546">
    <property type="entry name" value="REC_hyHK_CKI1_RcsC-like"/>
    <property type="match status" value="1"/>
</dbReference>
<dbReference type="PRINTS" id="PR00344">
    <property type="entry name" value="BCTRLSENSOR"/>
</dbReference>
<dbReference type="InterPro" id="IPR036097">
    <property type="entry name" value="HisK_dim/P_sf"/>
</dbReference>
<dbReference type="SMART" id="SM00448">
    <property type="entry name" value="REC"/>
    <property type="match status" value="1"/>
</dbReference>
<evidence type="ECO:0000256" key="5">
    <source>
        <dbReference type="ARBA" id="ARBA00022519"/>
    </source>
</evidence>
<dbReference type="EC" id="2.7.13.3" evidence="3"/>
<dbReference type="Proteomes" id="UP000555411">
    <property type="component" value="Unassembled WGS sequence"/>
</dbReference>
<dbReference type="GO" id="GO:0000155">
    <property type="term" value="F:phosphorelay sensor kinase activity"/>
    <property type="evidence" value="ECO:0007669"/>
    <property type="project" value="InterPro"/>
</dbReference>
<dbReference type="RefSeq" id="WP_185797355.1">
    <property type="nucleotide sequence ID" value="NZ_JACLQD010000002.1"/>
</dbReference>
<keyword evidence="11 16" id="KW-1133">Transmembrane helix</keyword>
<evidence type="ECO:0000256" key="3">
    <source>
        <dbReference type="ARBA" id="ARBA00012438"/>
    </source>
</evidence>
<accession>A0A842I814</accession>
<evidence type="ECO:0000313" key="20">
    <source>
        <dbReference type="EMBL" id="MBC2835779.1"/>
    </source>
</evidence>
<dbReference type="Pfam" id="PF00072">
    <property type="entry name" value="Response_reg"/>
    <property type="match status" value="1"/>
</dbReference>
<proteinExistence type="predicted"/>
<name>A0A842I814_9RHOB</name>
<gene>
    <name evidence="20" type="ORF">H7F16_09715</name>
</gene>
<dbReference type="Gene3D" id="1.10.287.130">
    <property type="match status" value="1"/>
</dbReference>
<keyword evidence="6 15" id="KW-0597">Phosphoprotein</keyword>
<feature type="domain" description="Response regulatory" evidence="18">
    <location>
        <begin position="436"/>
        <end position="553"/>
    </location>
</feature>
<dbReference type="SUPFAM" id="SSF55874">
    <property type="entry name" value="ATPase domain of HSP90 chaperone/DNA topoisomerase II/histidine kinase"/>
    <property type="match status" value="1"/>
</dbReference>
<feature type="modified residue" description="Phosphohistidine" evidence="14">
    <location>
        <position position="617"/>
    </location>
</feature>
<dbReference type="Pfam" id="PF00512">
    <property type="entry name" value="HisKA"/>
    <property type="match status" value="1"/>
</dbReference>
<keyword evidence="7" id="KW-0808">Transferase</keyword>
<dbReference type="PROSITE" id="PS50110">
    <property type="entry name" value="RESPONSE_REGULATORY"/>
    <property type="match status" value="1"/>
</dbReference>
<evidence type="ECO:0000259" key="18">
    <source>
        <dbReference type="PROSITE" id="PS50110"/>
    </source>
</evidence>
<dbReference type="InterPro" id="IPR004358">
    <property type="entry name" value="Sig_transdc_His_kin-like_C"/>
</dbReference>
<feature type="transmembrane region" description="Helical" evidence="16">
    <location>
        <begin position="21"/>
        <end position="41"/>
    </location>
</feature>
<dbReference type="SUPFAM" id="SSF47226">
    <property type="entry name" value="Histidine-containing phosphotransfer domain, HPT domain"/>
    <property type="match status" value="1"/>
</dbReference>
<evidence type="ECO:0000256" key="8">
    <source>
        <dbReference type="ARBA" id="ARBA00022692"/>
    </source>
</evidence>
<keyword evidence="12" id="KW-0902">Two-component regulatory system</keyword>
<evidence type="ECO:0000256" key="13">
    <source>
        <dbReference type="ARBA" id="ARBA00023136"/>
    </source>
</evidence>